<sequence>MKLDDVSADERKAASWAVASFLKDLGLKSPEAAGVQRASPVFARKVVALAKENLGSGEARISIKELKALSSQVLQERRINVAEAVLESLGGAPDWVEASLALVDSSENGVFNLLEITNKLHKIGFERKKMWLVFEHNSLLWASTPLDVENSIVALKKVDGGKFLMRTIFCCPLLIGRSSQEVLNGLVWELARVGADKKDLYNLFMLFQKNRESPRPVPEILEQQCGFSKAEVRRRLTSNTLKLASEVNHSLELAMKWFSNEGVKENDFWKMVVHRPSDFCRSTASLDEQMAFLTEWGLSRPEALQMLVKHAYSVIWNVSIAKTKIQYLVETMGFPAQTILSCPKFLSCSLGLKIRPRHRLVEFLEKQGKIERPASLQYLILSEETFLDTYGKLHLDAGRVYAEAKGLASAGDDEQLQEEESFSQQGDEAAETETLEAVKSTQVLLQLKSLGDPTSVSVERAPNLRSSLSKLEGDHGGDLGKKIRASSKISAALERIQSDSSSPTTSDTSREVQQIKQTGGTATLAAAVATGSVEEIAVEEVAVEEKEIAAGGVASASRDPCEHANGVSANRAEAPPEVMAVEGGEASSADACFKAGRTGEGAAAAPEDLDSDESHGRSNKTGGIVAFFRKFFTGSS</sequence>
<dbReference type="PANTHER" id="PTHR13068">
    <property type="entry name" value="CGI-12 PROTEIN-RELATED"/>
    <property type="match status" value="1"/>
</dbReference>
<dbReference type="GO" id="GO:0009507">
    <property type="term" value="C:chloroplast"/>
    <property type="evidence" value="ECO:0000318"/>
    <property type="project" value="GO_Central"/>
</dbReference>
<feature type="region of interest" description="Disordered" evidence="4">
    <location>
        <begin position="597"/>
        <end position="620"/>
    </location>
</feature>
<reference evidence="5 6" key="1">
    <citation type="journal article" date="2011" name="Science">
        <title>The Selaginella genome identifies genetic changes associated with the evolution of vascular plants.</title>
        <authorList>
            <person name="Banks J.A."/>
            <person name="Nishiyama T."/>
            <person name="Hasebe M."/>
            <person name="Bowman J.L."/>
            <person name="Gribskov M."/>
            <person name="dePamphilis C."/>
            <person name="Albert V.A."/>
            <person name="Aono N."/>
            <person name="Aoyama T."/>
            <person name="Ambrose B.A."/>
            <person name="Ashton N.W."/>
            <person name="Axtell M.J."/>
            <person name="Barker E."/>
            <person name="Barker M.S."/>
            <person name="Bennetzen J.L."/>
            <person name="Bonawitz N.D."/>
            <person name="Chapple C."/>
            <person name="Cheng C."/>
            <person name="Correa L.G."/>
            <person name="Dacre M."/>
            <person name="DeBarry J."/>
            <person name="Dreyer I."/>
            <person name="Elias M."/>
            <person name="Engstrom E.M."/>
            <person name="Estelle M."/>
            <person name="Feng L."/>
            <person name="Finet C."/>
            <person name="Floyd S.K."/>
            <person name="Frommer W.B."/>
            <person name="Fujita T."/>
            <person name="Gramzow L."/>
            <person name="Gutensohn M."/>
            <person name="Harholt J."/>
            <person name="Hattori M."/>
            <person name="Heyl A."/>
            <person name="Hirai T."/>
            <person name="Hiwatashi Y."/>
            <person name="Ishikawa M."/>
            <person name="Iwata M."/>
            <person name="Karol K.G."/>
            <person name="Koehler B."/>
            <person name="Kolukisaoglu U."/>
            <person name="Kubo M."/>
            <person name="Kurata T."/>
            <person name="Lalonde S."/>
            <person name="Li K."/>
            <person name="Li Y."/>
            <person name="Litt A."/>
            <person name="Lyons E."/>
            <person name="Manning G."/>
            <person name="Maruyama T."/>
            <person name="Michael T.P."/>
            <person name="Mikami K."/>
            <person name="Miyazaki S."/>
            <person name="Morinaga S."/>
            <person name="Murata T."/>
            <person name="Mueller-Roeber B."/>
            <person name="Nelson D.R."/>
            <person name="Obara M."/>
            <person name="Oguri Y."/>
            <person name="Olmstead R.G."/>
            <person name="Onodera N."/>
            <person name="Petersen B.L."/>
            <person name="Pils B."/>
            <person name="Prigge M."/>
            <person name="Rensing S.A."/>
            <person name="Riano-Pachon D.M."/>
            <person name="Roberts A.W."/>
            <person name="Sato Y."/>
            <person name="Scheller H.V."/>
            <person name="Schulz B."/>
            <person name="Schulz C."/>
            <person name="Shakirov E.V."/>
            <person name="Shibagaki N."/>
            <person name="Shinohara N."/>
            <person name="Shippen D.E."/>
            <person name="Soerensen I."/>
            <person name="Sotooka R."/>
            <person name="Sugimoto N."/>
            <person name="Sugita M."/>
            <person name="Sumikawa N."/>
            <person name="Tanurdzic M."/>
            <person name="Theissen G."/>
            <person name="Ulvskov P."/>
            <person name="Wakazuki S."/>
            <person name="Weng J.K."/>
            <person name="Willats W.W."/>
            <person name="Wipf D."/>
            <person name="Wolf P.G."/>
            <person name="Yang L."/>
            <person name="Zimmer A.D."/>
            <person name="Zhu Q."/>
            <person name="Mitros T."/>
            <person name="Hellsten U."/>
            <person name="Loque D."/>
            <person name="Otillar R."/>
            <person name="Salamov A."/>
            <person name="Schmutz J."/>
            <person name="Shapiro H."/>
            <person name="Lindquist E."/>
            <person name="Lucas S."/>
            <person name="Rokhsar D."/>
            <person name="Grigoriev I.V."/>
        </authorList>
    </citation>
    <scope>NUCLEOTIDE SEQUENCE [LARGE SCALE GENOMIC DNA]</scope>
</reference>
<keyword evidence="3" id="KW-0809">Transit peptide</keyword>
<keyword evidence="2" id="KW-0805">Transcription regulation</keyword>
<name>D8RIG9_SELML</name>
<accession>D8RIG9</accession>
<dbReference type="EMBL" id="GL377580">
    <property type="protein sequence ID" value="EFJ28092.1"/>
    <property type="molecule type" value="Genomic_DNA"/>
</dbReference>
<dbReference type="Proteomes" id="UP000001514">
    <property type="component" value="Unassembled WGS sequence"/>
</dbReference>
<evidence type="ECO:0000256" key="2">
    <source>
        <dbReference type="ARBA" id="ARBA00022472"/>
    </source>
</evidence>
<dbReference type="InParanoid" id="D8RIG9"/>
<dbReference type="InterPro" id="IPR003690">
    <property type="entry name" value="MTERF"/>
</dbReference>
<evidence type="ECO:0000256" key="1">
    <source>
        <dbReference type="ARBA" id="ARBA00007692"/>
    </source>
</evidence>
<comment type="similarity">
    <text evidence="1">Belongs to the mTERF family.</text>
</comment>
<dbReference type="Gramene" id="EFJ28092">
    <property type="protein sequence ID" value="EFJ28092"/>
    <property type="gene ID" value="SELMODRAFT_411606"/>
</dbReference>
<dbReference type="STRING" id="88036.D8RIG9"/>
<organism evidence="6">
    <name type="scientific">Selaginella moellendorffii</name>
    <name type="common">Spikemoss</name>
    <dbReference type="NCBI Taxonomy" id="88036"/>
    <lineage>
        <taxon>Eukaryota</taxon>
        <taxon>Viridiplantae</taxon>
        <taxon>Streptophyta</taxon>
        <taxon>Embryophyta</taxon>
        <taxon>Tracheophyta</taxon>
        <taxon>Lycopodiopsida</taxon>
        <taxon>Selaginellales</taxon>
        <taxon>Selaginellaceae</taxon>
        <taxon>Selaginella</taxon>
    </lineage>
</organism>
<evidence type="ECO:0000256" key="4">
    <source>
        <dbReference type="SAM" id="MobiDB-lite"/>
    </source>
</evidence>
<dbReference type="GO" id="GO:0003676">
    <property type="term" value="F:nucleic acid binding"/>
    <property type="evidence" value="ECO:0007669"/>
    <property type="project" value="InterPro"/>
</dbReference>
<keyword evidence="2" id="KW-0804">Transcription</keyword>
<evidence type="ECO:0000256" key="3">
    <source>
        <dbReference type="ARBA" id="ARBA00022946"/>
    </source>
</evidence>
<dbReference type="Pfam" id="PF02536">
    <property type="entry name" value="mTERF"/>
    <property type="match status" value="1"/>
</dbReference>
<dbReference type="FunCoup" id="D8RIG9">
    <property type="interactions" value="1553"/>
</dbReference>
<dbReference type="GO" id="GO:0006353">
    <property type="term" value="P:DNA-templated transcription termination"/>
    <property type="evidence" value="ECO:0007669"/>
    <property type="project" value="UniProtKB-KW"/>
</dbReference>
<keyword evidence="6" id="KW-1185">Reference proteome</keyword>
<dbReference type="KEGG" id="smo:SELMODRAFT_411606"/>
<dbReference type="GO" id="GO:0009658">
    <property type="term" value="P:chloroplast organization"/>
    <property type="evidence" value="ECO:0000318"/>
    <property type="project" value="GO_Central"/>
</dbReference>
<dbReference type="InterPro" id="IPR038538">
    <property type="entry name" value="MTERF_sf"/>
</dbReference>
<gene>
    <name evidence="5" type="ORF">SELMODRAFT_411606</name>
</gene>
<dbReference type="eggNOG" id="KOG1267">
    <property type="taxonomic scope" value="Eukaryota"/>
</dbReference>
<evidence type="ECO:0000313" key="6">
    <source>
        <dbReference type="Proteomes" id="UP000001514"/>
    </source>
</evidence>
<dbReference type="PANTHER" id="PTHR13068:SF173">
    <property type="entry name" value="EMB|CAB62602.1"/>
    <property type="match status" value="1"/>
</dbReference>
<dbReference type="OrthoDB" id="637682at2759"/>
<dbReference type="Gene3D" id="1.25.70.10">
    <property type="entry name" value="Transcription termination factor 3, mitochondrial"/>
    <property type="match status" value="1"/>
</dbReference>
<keyword evidence="2" id="KW-0806">Transcription termination</keyword>
<protein>
    <submittedName>
        <fullName evidence="5">Uncharacterized protein</fullName>
    </submittedName>
</protein>
<proteinExistence type="inferred from homology"/>
<dbReference type="HOGENOM" id="CLU_430486_0_0_1"/>
<evidence type="ECO:0000313" key="5">
    <source>
        <dbReference type="EMBL" id="EFJ28092.1"/>
    </source>
</evidence>
<dbReference type="AlphaFoldDB" id="D8RIG9"/>